<evidence type="ECO:0000256" key="7">
    <source>
        <dbReference type="SAM" id="MobiDB-lite"/>
    </source>
</evidence>
<accession>G0JLG5</accession>
<evidence type="ECO:0000256" key="4">
    <source>
        <dbReference type="ARBA" id="ARBA00022692"/>
    </source>
</evidence>
<sequence length="755" mass="81002">MAKRKTSGPESQNIATPDIVNAAHFAGAEVVMGAAFGFGIGNLVGSTVAVNLVSGPVGTTPADTWTYGKPLFMMGQYGIYTIFSTMAAWLKFGQYPIVKETAIVSLAVTAAIGIPFLIVGIVKKKRALNKLKTSDLHGSAHWAESKEIEQAGLMSAKGKIDPHTCYVGGWRDPKTGNMYYLTHSGPEHILALAPTRSGKGVGLVIPTLCAWMGSTLVHDIKGENYALTAGYRASLGQRILRFSPIERGTSCHFNPLNEIRIRTDHESADAQNIATMIVDPDGKGLNDHWTKTGFALLTGIILHVLYAKEYPEKSLRTVASILSNPEIDNVDEIFQDMKTYTHDPDGTMGWVDNQGRATKTHPGVAASAQEMINKAENEKSGVISTAMSFLSLYRDPIVALNTSKSDFTIKSLMGDAKGEKVAPTSLYLIVPPSDKDRLKPLIRLVINQVVRRLTEDMEFKDGRSVAGYQHRLLLMIDEFPSLGKLDIFAESLAFIAGYGMKAYLITQDVSQLYAAYGKDESIVSNCHVRIAYAPNKVETAEWLSKMLGQTTITMGTYSTSITGGAMPYQTGGGGGITYQARALLTVDEVMRLQGPLKNGKGEIVKAGAMITTMAGFAPIYGEQILYFLDPVFSGRAKIPAPNAIVYGINGEIIKRADEAKVTDLKTAAARAGRSVSSTSPAARQGAEGNPPASNGGTSATAPGTNKRAPNVQTAEVSTDAKLAAVDAYQAENGGGPKTKQAEYRKQDKDQTGDIV</sequence>
<keyword evidence="3" id="KW-1003">Cell membrane</keyword>
<dbReference type="CDD" id="cd01127">
    <property type="entry name" value="TrwB_TraG_TraD_VirD4"/>
    <property type="match status" value="2"/>
</dbReference>
<dbReference type="Pfam" id="PF02534">
    <property type="entry name" value="T4SS-DNA_transf"/>
    <property type="match status" value="1"/>
</dbReference>
<dbReference type="HOGENOM" id="CLU_012039_0_1_6"/>
<dbReference type="EMBL" id="CP002985">
    <property type="protein sequence ID" value="AEM46917.1"/>
    <property type="molecule type" value="Genomic_DNA"/>
</dbReference>
<keyword evidence="6 8" id="KW-0472">Membrane</keyword>
<feature type="transmembrane region" description="Helical" evidence="8">
    <location>
        <begin position="71"/>
        <end position="90"/>
    </location>
</feature>
<gene>
    <name evidence="9" type="ORF">Acife_0719</name>
</gene>
<dbReference type="PANTHER" id="PTHR37937:SF1">
    <property type="entry name" value="CONJUGATIVE TRANSFER: DNA TRANSPORT"/>
    <property type="match status" value="1"/>
</dbReference>
<dbReference type="NCBIfam" id="NF010453">
    <property type="entry name" value="PRK13880.1"/>
    <property type="match status" value="1"/>
</dbReference>
<feature type="region of interest" description="Disordered" evidence="7">
    <location>
        <begin position="667"/>
        <end position="755"/>
    </location>
</feature>
<dbReference type="Gene3D" id="3.40.50.300">
    <property type="entry name" value="P-loop containing nucleotide triphosphate hydrolases"/>
    <property type="match status" value="1"/>
</dbReference>
<comment type="subcellular location">
    <subcellularLocation>
        <location evidence="1">Cell membrane</location>
        <topology evidence="1">Multi-pass membrane protein</topology>
    </subcellularLocation>
</comment>
<evidence type="ECO:0000256" key="3">
    <source>
        <dbReference type="ARBA" id="ARBA00022475"/>
    </source>
</evidence>
<dbReference type="STRING" id="743299.Acife_0719"/>
<evidence type="ECO:0000256" key="2">
    <source>
        <dbReference type="ARBA" id="ARBA00008806"/>
    </source>
</evidence>
<dbReference type="InterPro" id="IPR027417">
    <property type="entry name" value="P-loop_NTPase"/>
</dbReference>
<dbReference type="PANTHER" id="PTHR37937">
    <property type="entry name" value="CONJUGATIVE TRANSFER: DNA TRANSPORT"/>
    <property type="match status" value="1"/>
</dbReference>
<dbReference type="SUPFAM" id="SSF52540">
    <property type="entry name" value="P-loop containing nucleoside triphosphate hydrolases"/>
    <property type="match status" value="1"/>
</dbReference>
<evidence type="ECO:0000256" key="8">
    <source>
        <dbReference type="SAM" id="Phobius"/>
    </source>
</evidence>
<dbReference type="KEGG" id="afi:Acife_0719"/>
<evidence type="ECO:0000313" key="10">
    <source>
        <dbReference type="Proteomes" id="UP000009220"/>
    </source>
</evidence>
<protein>
    <submittedName>
        <fullName evidence="9">TRAG family protein</fullName>
    </submittedName>
</protein>
<evidence type="ECO:0000256" key="5">
    <source>
        <dbReference type="ARBA" id="ARBA00022989"/>
    </source>
</evidence>
<organism evidence="9 10">
    <name type="scientific">Acidithiobacillus ferrivorans SS3</name>
    <dbReference type="NCBI Taxonomy" id="743299"/>
    <lineage>
        <taxon>Bacteria</taxon>
        <taxon>Pseudomonadati</taxon>
        <taxon>Pseudomonadota</taxon>
        <taxon>Acidithiobacillia</taxon>
        <taxon>Acidithiobacillales</taxon>
        <taxon>Acidithiobacillaceae</taxon>
        <taxon>Acidithiobacillus</taxon>
    </lineage>
</organism>
<keyword evidence="4 8" id="KW-0812">Transmembrane</keyword>
<dbReference type="InterPro" id="IPR003688">
    <property type="entry name" value="TraG/VirD4"/>
</dbReference>
<evidence type="ECO:0000256" key="6">
    <source>
        <dbReference type="ARBA" id="ARBA00023136"/>
    </source>
</evidence>
<evidence type="ECO:0000313" key="9">
    <source>
        <dbReference type="EMBL" id="AEM46917.1"/>
    </source>
</evidence>
<feature type="compositionally biased region" description="Polar residues" evidence="7">
    <location>
        <begin position="691"/>
        <end position="703"/>
    </location>
</feature>
<keyword evidence="5 8" id="KW-1133">Transmembrane helix</keyword>
<dbReference type="InterPro" id="IPR051539">
    <property type="entry name" value="T4SS-coupling_protein"/>
</dbReference>
<name>G0JLG5_9PROT</name>
<reference evidence="9 10" key="1">
    <citation type="journal article" date="2011" name="J. Bacteriol.">
        <title>Draft genome of the psychrotolerant acidophile Acidithiobacillus ferrivorans SS3.</title>
        <authorList>
            <person name="Liljeqvist M."/>
            <person name="Valdes J."/>
            <person name="Holmes D.S."/>
            <person name="Dopson M."/>
        </authorList>
    </citation>
    <scope>NUCLEOTIDE SEQUENCE [LARGE SCALE GENOMIC DNA]</scope>
    <source>
        <strain evidence="9 10">SS3</strain>
    </source>
</reference>
<evidence type="ECO:0000256" key="1">
    <source>
        <dbReference type="ARBA" id="ARBA00004651"/>
    </source>
</evidence>
<comment type="similarity">
    <text evidence="2">Belongs to the VirD4/TraG family.</text>
</comment>
<dbReference type="AlphaFoldDB" id="G0JLG5"/>
<dbReference type="Proteomes" id="UP000009220">
    <property type="component" value="Chromosome"/>
</dbReference>
<dbReference type="RefSeq" id="WP_014028186.1">
    <property type="nucleotide sequence ID" value="NC_015942.1"/>
</dbReference>
<feature type="compositionally biased region" description="Basic and acidic residues" evidence="7">
    <location>
        <begin position="739"/>
        <end position="755"/>
    </location>
</feature>
<feature type="transmembrane region" description="Helical" evidence="8">
    <location>
        <begin position="102"/>
        <end position="122"/>
    </location>
</feature>
<dbReference type="eggNOG" id="COG3505">
    <property type="taxonomic scope" value="Bacteria"/>
</dbReference>
<proteinExistence type="inferred from homology"/>
<dbReference type="GO" id="GO:0005886">
    <property type="term" value="C:plasma membrane"/>
    <property type="evidence" value="ECO:0007669"/>
    <property type="project" value="UniProtKB-SubCell"/>
</dbReference>